<keyword evidence="5" id="KW-1185">Reference proteome</keyword>
<dbReference type="InterPro" id="IPR038538">
    <property type="entry name" value="MTERF_sf"/>
</dbReference>
<dbReference type="Pfam" id="PF02536">
    <property type="entry name" value="mTERF"/>
    <property type="match status" value="1"/>
</dbReference>
<reference evidence="4 5" key="1">
    <citation type="submission" date="2024-01" db="EMBL/GenBank/DDBJ databases">
        <title>The genomes of 5 underutilized Papilionoideae crops provide insights into root nodulation and disease resistance.</title>
        <authorList>
            <person name="Yuan L."/>
        </authorList>
    </citation>
    <scope>NUCLEOTIDE SEQUENCE [LARGE SCALE GENOMIC DNA]</scope>
    <source>
        <strain evidence="4">LY-2023</strain>
        <tissue evidence="4">Leaf</tissue>
    </source>
</reference>
<dbReference type="Proteomes" id="UP001359559">
    <property type="component" value="Unassembled WGS sequence"/>
</dbReference>
<proteinExistence type="inferred from homology"/>
<keyword evidence="2" id="KW-0806">Transcription termination</keyword>
<dbReference type="Gene3D" id="1.25.70.10">
    <property type="entry name" value="Transcription termination factor 3, mitochondrial"/>
    <property type="match status" value="1"/>
</dbReference>
<evidence type="ECO:0000313" key="5">
    <source>
        <dbReference type="Proteomes" id="UP001359559"/>
    </source>
</evidence>
<organism evidence="4 5">
    <name type="scientific">Clitoria ternatea</name>
    <name type="common">Butterfly pea</name>
    <dbReference type="NCBI Taxonomy" id="43366"/>
    <lineage>
        <taxon>Eukaryota</taxon>
        <taxon>Viridiplantae</taxon>
        <taxon>Streptophyta</taxon>
        <taxon>Embryophyta</taxon>
        <taxon>Tracheophyta</taxon>
        <taxon>Spermatophyta</taxon>
        <taxon>Magnoliopsida</taxon>
        <taxon>eudicotyledons</taxon>
        <taxon>Gunneridae</taxon>
        <taxon>Pentapetalae</taxon>
        <taxon>rosids</taxon>
        <taxon>fabids</taxon>
        <taxon>Fabales</taxon>
        <taxon>Fabaceae</taxon>
        <taxon>Papilionoideae</taxon>
        <taxon>50 kb inversion clade</taxon>
        <taxon>NPAAA clade</taxon>
        <taxon>indigoferoid/millettioid clade</taxon>
        <taxon>Phaseoleae</taxon>
        <taxon>Clitoria</taxon>
    </lineage>
</organism>
<evidence type="ECO:0000256" key="3">
    <source>
        <dbReference type="ARBA" id="ARBA00022946"/>
    </source>
</evidence>
<dbReference type="SMART" id="SM00733">
    <property type="entry name" value="Mterf"/>
    <property type="match status" value="6"/>
</dbReference>
<keyword evidence="3" id="KW-0809">Transit peptide</keyword>
<dbReference type="GO" id="GO:0006353">
    <property type="term" value="P:DNA-templated transcription termination"/>
    <property type="evidence" value="ECO:0007669"/>
    <property type="project" value="UniProtKB-KW"/>
</dbReference>
<dbReference type="AlphaFoldDB" id="A0AAN9PZZ9"/>
<evidence type="ECO:0000256" key="2">
    <source>
        <dbReference type="ARBA" id="ARBA00022472"/>
    </source>
</evidence>
<keyword evidence="2" id="KW-0805">Transcription regulation</keyword>
<dbReference type="FunFam" id="1.25.70.10:FF:000001">
    <property type="entry name" value="Mitochondrial transcription termination factor-like"/>
    <property type="match status" value="1"/>
</dbReference>
<comment type="similarity">
    <text evidence="1">Belongs to the mTERF family.</text>
</comment>
<dbReference type="InterPro" id="IPR003690">
    <property type="entry name" value="MTERF"/>
</dbReference>
<dbReference type="GO" id="GO:0003676">
    <property type="term" value="F:nucleic acid binding"/>
    <property type="evidence" value="ECO:0007669"/>
    <property type="project" value="InterPro"/>
</dbReference>
<accession>A0AAN9PZZ9</accession>
<evidence type="ECO:0000313" key="4">
    <source>
        <dbReference type="EMBL" id="KAK7316682.1"/>
    </source>
</evidence>
<sequence>MIPNFLIARLTSSFTHHKSTQFQLGSLLQHKYNNNAFLFSLNPFTSSTSSGSESEGNHPKGDTFTVSYLINSCGLSPEAAKKISNKVILKNPETPNAVIALLRHYGFSKTHVARLVEKQPLLLAANAENTLLPKLKFFQSIGVSNMDMPKILIANYVILLRSLKQCLIPRYEMLRSVVRDDHEVVRALRNGPRAFIYCDIMKFLVPNVEVLRQCGVPQSAISLLMVHFPSVLYLNHSRFMEAVNTAAELGFNPLKTSFVMAVQVLATTSKVAWESKLEVYEKWGWSRDMALRAFRKFPNFMKLSEETIAKKLSILVNDMGLSSSEEIAEFPQILAYNLEKRAIPRMSVVKVLTSKGLLRRSLRFTSYMCSPEKIFLEKFVVRFQDDLPFLPDVYKGVVNYKNVI</sequence>
<evidence type="ECO:0000256" key="1">
    <source>
        <dbReference type="ARBA" id="ARBA00007692"/>
    </source>
</evidence>
<dbReference type="PANTHER" id="PTHR13068">
    <property type="entry name" value="CGI-12 PROTEIN-RELATED"/>
    <property type="match status" value="1"/>
</dbReference>
<gene>
    <name evidence="4" type="ORF">RJT34_00321</name>
</gene>
<protein>
    <submittedName>
        <fullName evidence="4">Uncharacterized protein</fullName>
    </submittedName>
</protein>
<dbReference type="EMBL" id="JAYKXN010000001">
    <property type="protein sequence ID" value="KAK7316682.1"/>
    <property type="molecule type" value="Genomic_DNA"/>
</dbReference>
<dbReference type="PANTHER" id="PTHR13068:SF133">
    <property type="entry name" value="MITOCHONDRIAL TRANSCRIPTION TERMINATION FACTOR FAMILY PROTEIN"/>
    <property type="match status" value="1"/>
</dbReference>
<name>A0AAN9PZZ9_CLITE</name>
<keyword evidence="2" id="KW-0804">Transcription</keyword>
<comment type="caution">
    <text evidence="4">The sequence shown here is derived from an EMBL/GenBank/DDBJ whole genome shotgun (WGS) entry which is preliminary data.</text>
</comment>